<feature type="signal peptide" evidence="1">
    <location>
        <begin position="1"/>
        <end position="22"/>
    </location>
</feature>
<dbReference type="PIRSF" id="PIRSF002741">
    <property type="entry name" value="MppA"/>
    <property type="match status" value="1"/>
</dbReference>
<evidence type="ECO:0000313" key="3">
    <source>
        <dbReference type="EMBL" id="NNH04677.1"/>
    </source>
</evidence>
<feature type="chain" id="PRO_5038755312" evidence="1">
    <location>
        <begin position="23"/>
        <end position="565"/>
    </location>
</feature>
<keyword evidence="1" id="KW-0732">Signal</keyword>
<dbReference type="InterPro" id="IPR000914">
    <property type="entry name" value="SBP_5_dom"/>
</dbReference>
<dbReference type="EMBL" id="JABEMB010000020">
    <property type="protein sequence ID" value="NNH04677.1"/>
    <property type="molecule type" value="Genomic_DNA"/>
</dbReference>
<dbReference type="PROSITE" id="PS51257">
    <property type="entry name" value="PROKAR_LIPOPROTEIN"/>
    <property type="match status" value="1"/>
</dbReference>
<dbReference type="Pfam" id="PF00496">
    <property type="entry name" value="SBP_bac_5"/>
    <property type="match status" value="1"/>
</dbReference>
<dbReference type="CDD" id="cd08501">
    <property type="entry name" value="PBP2_Lpqw"/>
    <property type="match status" value="1"/>
</dbReference>
<dbReference type="Gene3D" id="3.40.190.10">
    <property type="entry name" value="Periplasmic binding protein-like II"/>
    <property type="match status" value="1"/>
</dbReference>
<feature type="domain" description="Solute-binding protein family 5" evidence="2">
    <location>
        <begin position="111"/>
        <end position="466"/>
    </location>
</feature>
<dbReference type="InterPro" id="IPR039424">
    <property type="entry name" value="SBP_5"/>
</dbReference>
<proteinExistence type="predicted"/>
<organism evidence="3 4">
    <name type="scientific">Microbacterium ulmi</name>
    <dbReference type="NCBI Taxonomy" id="179095"/>
    <lineage>
        <taxon>Bacteria</taxon>
        <taxon>Bacillati</taxon>
        <taxon>Actinomycetota</taxon>
        <taxon>Actinomycetes</taxon>
        <taxon>Micrococcales</taxon>
        <taxon>Microbacteriaceae</taxon>
        <taxon>Microbacterium</taxon>
    </lineage>
</organism>
<reference evidence="3 4" key="1">
    <citation type="submission" date="2020-05" db="EMBL/GenBank/DDBJ databases">
        <title>MicrobeNet Type strains.</title>
        <authorList>
            <person name="Nicholson A.C."/>
        </authorList>
    </citation>
    <scope>NUCLEOTIDE SEQUENCE [LARGE SCALE GENOMIC DNA]</scope>
    <source>
        <strain evidence="3 4">JCM 14282</strain>
    </source>
</reference>
<dbReference type="AlphaFoldDB" id="A0A7Y2Q1T6"/>
<evidence type="ECO:0000313" key="4">
    <source>
        <dbReference type="Proteomes" id="UP000543598"/>
    </source>
</evidence>
<dbReference type="Gene3D" id="3.10.105.10">
    <property type="entry name" value="Dipeptide-binding Protein, Domain 3"/>
    <property type="match status" value="1"/>
</dbReference>
<dbReference type="RefSeq" id="WP_167041662.1">
    <property type="nucleotide sequence ID" value="NZ_BAAANA010000003.1"/>
</dbReference>
<protein>
    <submittedName>
        <fullName evidence="3">ABC transporter family substrate-binding protein</fullName>
    </submittedName>
</protein>
<gene>
    <name evidence="3" type="ORF">HLA99_12565</name>
</gene>
<dbReference type="Proteomes" id="UP000543598">
    <property type="component" value="Unassembled WGS sequence"/>
</dbReference>
<dbReference type="PANTHER" id="PTHR30290">
    <property type="entry name" value="PERIPLASMIC BINDING COMPONENT OF ABC TRANSPORTER"/>
    <property type="match status" value="1"/>
</dbReference>
<dbReference type="GO" id="GO:0042597">
    <property type="term" value="C:periplasmic space"/>
    <property type="evidence" value="ECO:0007669"/>
    <property type="project" value="UniProtKB-ARBA"/>
</dbReference>
<dbReference type="GO" id="GO:0043190">
    <property type="term" value="C:ATP-binding cassette (ABC) transporter complex"/>
    <property type="evidence" value="ECO:0007669"/>
    <property type="project" value="InterPro"/>
</dbReference>
<sequence length="565" mass="61173">MIRKNTALAGLAAIGVGALLLAGCASTPNTSSSESPTQEQLPLVGYEQVAASDLADGGELNLAVTSTPTDEGSWNPNHAAAQNVDVQQVLEPTLGYLVIPTEDGSWQVDKNYATSVELTSEDPQIVTVKLNEDAVWQDGSPLTANDYAATFAALRDTESGYETIPSAVFQAIDSVDVANDYEFSVTFAETFADWPNLLQTPPLPAAVASDVNSFNTAFTSAPAPSNGPFIFDKIDNDAKIFTLIPNPNWWGEKPKLDTITFKVIAQEALPQAFANDEIDYMEILTPDALETATSKDGAVIQRSGGLTWSHLTFNGKSAPFDDVNVRKAVGMALDRELIARVANEPLGAPATTTGDWIFMPGQEGYEDHFGDIIGHDLDKAATLLEDSGWKHEDGEWTKDGKTLTFSVTVPAGTESNINRALGVQDSLKALDIEVTLDQVPSAEYFNNIGAGKFQSVTFGWQGTLFPISSAQPVFYPEMEFGDENGYNYAFISDDRLGPLWEKANKELDETKRIEIAQEINEVIADYLPMVPIYPYPEVVATDKGLANFGTATFKSTDWSLVGYLK</sequence>
<name>A0A7Y2Q1T6_9MICO</name>
<evidence type="ECO:0000259" key="2">
    <source>
        <dbReference type="Pfam" id="PF00496"/>
    </source>
</evidence>
<comment type="caution">
    <text evidence="3">The sequence shown here is derived from an EMBL/GenBank/DDBJ whole genome shotgun (WGS) entry which is preliminary data.</text>
</comment>
<keyword evidence="4" id="KW-1185">Reference proteome</keyword>
<accession>A0A7Y2Q1T6</accession>
<dbReference type="GO" id="GO:0015833">
    <property type="term" value="P:peptide transport"/>
    <property type="evidence" value="ECO:0007669"/>
    <property type="project" value="TreeGrafter"/>
</dbReference>
<dbReference type="SUPFAM" id="SSF53850">
    <property type="entry name" value="Periplasmic binding protein-like II"/>
    <property type="match status" value="1"/>
</dbReference>
<dbReference type="GO" id="GO:1904680">
    <property type="term" value="F:peptide transmembrane transporter activity"/>
    <property type="evidence" value="ECO:0007669"/>
    <property type="project" value="TreeGrafter"/>
</dbReference>
<dbReference type="PANTHER" id="PTHR30290:SF65">
    <property type="entry name" value="MONOACYL PHOSPHATIDYLINOSITOL TETRAMANNOSIDE-BINDING PROTEIN LPQW-RELATED"/>
    <property type="match status" value="1"/>
</dbReference>
<evidence type="ECO:0000256" key="1">
    <source>
        <dbReference type="SAM" id="SignalP"/>
    </source>
</evidence>
<dbReference type="InterPro" id="IPR030678">
    <property type="entry name" value="Peptide/Ni-bd"/>
</dbReference>